<dbReference type="Pfam" id="PF00149">
    <property type="entry name" value="Metallophos"/>
    <property type="match status" value="1"/>
</dbReference>
<keyword evidence="5" id="KW-1185">Reference proteome</keyword>
<evidence type="ECO:0000256" key="1">
    <source>
        <dbReference type="SAM" id="MobiDB-lite"/>
    </source>
</evidence>
<comment type="caution">
    <text evidence="4">The sequence shown here is derived from an EMBL/GenBank/DDBJ whole genome shotgun (WGS) entry which is preliminary data.</text>
</comment>
<evidence type="ECO:0000313" key="4">
    <source>
        <dbReference type="EMBL" id="MST98082.1"/>
    </source>
</evidence>
<dbReference type="Gene3D" id="2.40.10.480">
    <property type="match status" value="2"/>
</dbReference>
<dbReference type="InterPro" id="IPR002372">
    <property type="entry name" value="PQQ_rpt_dom"/>
</dbReference>
<feature type="domain" description="Calcineurin-like phosphoesterase" evidence="2">
    <location>
        <begin position="81"/>
        <end position="257"/>
    </location>
</feature>
<dbReference type="InterPro" id="IPR018391">
    <property type="entry name" value="PQQ_b-propeller_rpt"/>
</dbReference>
<accession>A0A844G5B1</accession>
<dbReference type="PANTHER" id="PTHR34512:SF30">
    <property type="entry name" value="OUTER MEMBRANE PROTEIN ASSEMBLY FACTOR BAMB"/>
    <property type="match status" value="1"/>
</dbReference>
<evidence type="ECO:0000259" key="3">
    <source>
        <dbReference type="Pfam" id="PF13360"/>
    </source>
</evidence>
<feature type="region of interest" description="Disordered" evidence="1">
    <location>
        <begin position="1"/>
        <end position="48"/>
    </location>
</feature>
<dbReference type="Pfam" id="PF13360">
    <property type="entry name" value="PQQ_2"/>
    <property type="match status" value="1"/>
</dbReference>
<dbReference type="Proteomes" id="UP000435649">
    <property type="component" value="Unassembled WGS sequence"/>
</dbReference>
<feature type="compositionally biased region" description="Basic residues" evidence="1">
    <location>
        <begin position="29"/>
        <end position="44"/>
    </location>
</feature>
<protein>
    <submittedName>
        <fullName evidence="4">PQQ-binding-like beta-propeller repeat protein</fullName>
    </submittedName>
</protein>
<dbReference type="InterPro" id="IPR004843">
    <property type="entry name" value="Calcineurin-like_PHP"/>
</dbReference>
<dbReference type="AlphaFoldDB" id="A0A844G5B1"/>
<gene>
    <name evidence="4" type="ORF">FYJ85_13645</name>
</gene>
<dbReference type="InterPro" id="IPR011047">
    <property type="entry name" value="Quinoprotein_ADH-like_sf"/>
</dbReference>
<dbReference type="PANTHER" id="PTHR34512">
    <property type="entry name" value="CELL SURFACE PROTEIN"/>
    <property type="match status" value="1"/>
</dbReference>
<dbReference type="Gene3D" id="2.40.128.630">
    <property type="match status" value="2"/>
</dbReference>
<organism evidence="4 5">
    <name type="scientific">Victivallis lenta</name>
    <dbReference type="NCBI Taxonomy" id="2606640"/>
    <lineage>
        <taxon>Bacteria</taxon>
        <taxon>Pseudomonadati</taxon>
        <taxon>Lentisphaerota</taxon>
        <taxon>Lentisphaeria</taxon>
        <taxon>Victivallales</taxon>
        <taxon>Victivallaceae</taxon>
        <taxon>Victivallis</taxon>
    </lineage>
</organism>
<dbReference type="GO" id="GO:0016787">
    <property type="term" value="F:hydrolase activity"/>
    <property type="evidence" value="ECO:0007669"/>
    <property type="project" value="InterPro"/>
</dbReference>
<evidence type="ECO:0000313" key="5">
    <source>
        <dbReference type="Proteomes" id="UP000435649"/>
    </source>
</evidence>
<dbReference type="SUPFAM" id="SSF56300">
    <property type="entry name" value="Metallo-dependent phosphatases"/>
    <property type="match status" value="1"/>
</dbReference>
<proteinExistence type="predicted"/>
<name>A0A844G5B1_9BACT</name>
<dbReference type="SMART" id="SM00564">
    <property type="entry name" value="PQQ"/>
    <property type="match status" value="4"/>
</dbReference>
<feature type="domain" description="Pyrrolo-quinoline quinone repeat" evidence="3">
    <location>
        <begin position="536"/>
        <end position="642"/>
    </location>
</feature>
<reference evidence="4 5" key="1">
    <citation type="submission" date="2019-08" db="EMBL/GenBank/DDBJ databases">
        <title>In-depth cultivation of the pig gut microbiome towards novel bacterial diversity and tailored functional studies.</title>
        <authorList>
            <person name="Wylensek D."/>
            <person name="Hitch T.C.A."/>
            <person name="Clavel T."/>
        </authorList>
    </citation>
    <scope>NUCLEOTIDE SEQUENCE [LARGE SCALE GENOMIC DNA]</scope>
    <source>
        <strain evidence="4 5">BBE-744-WT-12</strain>
    </source>
</reference>
<dbReference type="InterPro" id="IPR029052">
    <property type="entry name" value="Metallo-depent_PP-like"/>
</dbReference>
<sequence>MVLPDRPRRRSRPQQGILLERYQPDSAGRHRRAVPGRQSRRARSSGRTAVINPERKRVLRMRILPLLTLLSFSALLTAGELKITVLSDIHVSPGNANDKLMPDVVKEVNANDSALVVVTGDLTNRGADRELEHIHNVLSGIGKELHAIPGNHETNWSESAGQTFVRLWGDEKFAIVRDGVALIGFSTGPYLKMGDGYVRSEDVAFLKESLRKLAGNGEPVIVFCHYPLADELGNGAAIARILRDYNVVGVVSGHTHSQFRRTIYGLDSIVCRPLTGFDGTHGYNLLRFDGKEKLEAFEKRLGGDILPVENREPVAEQPFPAEEPLPENVRVELLHADPASVFTGAAVTRSGIYYGTSDGRFVALTPEGETAWERNFKRPFYSTPAAFEGVIAVGLTGMPGGLAPGGIALLPEPKSGDKRGGLFLPAPAPVIGSGTASDGRLYMGAGAGEFRRIDSAGRYEKNDTVRFGTMQGAPAVKDGVAVFGAWDTNLYALDAETLELRWKWNNGKSQVLFSPGNVRPVIGNGQVVIVAPDRYMTALDLKTGRQLWRANAHKFREALGGSEDGGTAYAKTMDGELVAVETGKPEYTEKWLCDLGFGYDHAPCPVLEADGVVYAGSRNGVIAAVDAATGKLLWRYRGGDSAVNDFTKGPDGSVYATLIEGRIYRISGKMP</sequence>
<dbReference type="SUPFAM" id="SSF50998">
    <property type="entry name" value="Quinoprotein alcohol dehydrogenase-like"/>
    <property type="match status" value="1"/>
</dbReference>
<dbReference type="Gene3D" id="3.60.21.10">
    <property type="match status" value="1"/>
</dbReference>
<evidence type="ECO:0000259" key="2">
    <source>
        <dbReference type="Pfam" id="PF00149"/>
    </source>
</evidence>
<dbReference type="EMBL" id="VUNS01000015">
    <property type="protein sequence ID" value="MST98082.1"/>
    <property type="molecule type" value="Genomic_DNA"/>
</dbReference>